<name>Q3A6E8_SYNC1</name>
<protein>
    <submittedName>
        <fullName evidence="1">Uncharacterized protein</fullName>
    </submittedName>
</protein>
<proteinExistence type="predicted"/>
<reference evidence="2" key="1">
    <citation type="submission" date="2005-10" db="EMBL/GenBank/DDBJ databases">
        <title>Complete sequence of Pelobacter carbinolicus DSM 2380.</title>
        <authorList>
            <person name="Copeland A."/>
            <person name="Lucas S."/>
            <person name="Lapidus A."/>
            <person name="Barry K."/>
            <person name="Detter J.C."/>
            <person name="Glavina T."/>
            <person name="Hammon N."/>
            <person name="Israni S."/>
            <person name="Pitluck S."/>
            <person name="Chertkov O."/>
            <person name="Schmutz J."/>
            <person name="Larimer F."/>
            <person name="Land M."/>
            <person name="Kyrpides N."/>
            <person name="Ivanova N."/>
            <person name="Richardson P."/>
        </authorList>
    </citation>
    <scope>NUCLEOTIDE SEQUENCE [LARGE SCALE GENOMIC DNA]</scope>
    <source>
        <strain evidence="2">DSM 2380 / NBRC 103641 / GraBd1</strain>
    </source>
</reference>
<dbReference type="HOGENOM" id="CLU_2001684_0_0_7"/>
<organism evidence="1 2">
    <name type="scientific">Syntrophotalea carbinolica (strain DSM 2380 / NBRC 103641 / GraBd1)</name>
    <name type="common">Pelobacter carbinolicus</name>
    <dbReference type="NCBI Taxonomy" id="338963"/>
    <lineage>
        <taxon>Bacteria</taxon>
        <taxon>Pseudomonadati</taxon>
        <taxon>Thermodesulfobacteriota</taxon>
        <taxon>Desulfuromonadia</taxon>
        <taxon>Desulfuromonadales</taxon>
        <taxon>Syntrophotaleaceae</taxon>
        <taxon>Syntrophotalea</taxon>
    </lineage>
</organism>
<gene>
    <name evidence="1" type="ordered locus">Pcar_0802</name>
</gene>
<keyword evidence="2" id="KW-1185">Reference proteome</keyword>
<dbReference type="AlphaFoldDB" id="Q3A6E8"/>
<accession>Q3A6E8</accession>
<evidence type="ECO:0000313" key="2">
    <source>
        <dbReference type="Proteomes" id="UP000002534"/>
    </source>
</evidence>
<dbReference type="RefSeq" id="WP_011340513.1">
    <property type="nucleotide sequence ID" value="NC_007498.2"/>
</dbReference>
<dbReference type="OrthoDB" id="5769109at2"/>
<dbReference type="EMBL" id="CP000142">
    <property type="protein sequence ID" value="ABA88059.1"/>
    <property type="molecule type" value="Genomic_DNA"/>
</dbReference>
<dbReference type="Proteomes" id="UP000002534">
    <property type="component" value="Chromosome"/>
</dbReference>
<dbReference type="STRING" id="338963.Pcar_0802"/>
<dbReference type="KEGG" id="pca:Pcar_0802"/>
<reference evidence="1 2" key="2">
    <citation type="journal article" date="2012" name="BMC Genomics">
        <title>The genome of Pelobacter carbinolicus reveals surprising metabolic capabilities and physiological features.</title>
        <authorList>
            <person name="Aklujkar M."/>
            <person name="Haveman S.A."/>
            <person name="Didonato R.Jr."/>
            <person name="Chertkov O."/>
            <person name="Han C.S."/>
            <person name="Land M.L."/>
            <person name="Brown P."/>
            <person name="Lovley D.R."/>
        </authorList>
    </citation>
    <scope>NUCLEOTIDE SEQUENCE [LARGE SCALE GENOMIC DNA]</scope>
    <source>
        <strain evidence="2">DSM 2380 / NBRC 103641 / GraBd1</strain>
    </source>
</reference>
<evidence type="ECO:0000313" key="1">
    <source>
        <dbReference type="EMBL" id="ABA88059.1"/>
    </source>
</evidence>
<sequence length="124" mass="13713">MIRLTSTAQAQILEDRIPPLAVLRMAQFEGTDGLYDPERHGHIVVLEPGDDVEKDFPEAGPGGLLSGPEEVLFDYVFAYREGESAVYEAVIQIDDDRTLTLIIPDAPWLHTGLRLQLEALAEIA</sequence>